<keyword evidence="2 7" id="KW-0699">rRNA-binding</keyword>
<dbReference type="GO" id="GO:0006412">
    <property type="term" value="P:translation"/>
    <property type="evidence" value="ECO:0007669"/>
    <property type="project" value="UniProtKB-UniRule"/>
</dbReference>
<evidence type="ECO:0000313" key="12">
    <source>
        <dbReference type="Proteomes" id="UP000034235"/>
    </source>
</evidence>
<comment type="similarity">
    <text evidence="1 7 8">Belongs to the universal ribosomal protein uS4 family.</text>
</comment>
<keyword evidence="3 7" id="KW-0694">RNA-binding</keyword>
<feature type="domain" description="RNA-binding S4" evidence="9">
    <location>
        <begin position="94"/>
        <end position="158"/>
    </location>
</feature>
<dbReference type="SMART" id="SM01390">
    <property type="entry name" value="Ribosomal_S4"/>
    <property type="match status" value="1"/>
</dbReference>
<dbReference type="InterPro" id="IPR018079">
    <property type="entry name" value="Ribosomal_uS4_CS"/>
</dbReference>
<evidence type="ECO:0000256" key="6">
    <source>
        <dbReference type="ARBA" id="ARBA00035254"/>
    </source>
</evidence>
<dbReference type="SUPFAM" id="SSF55174">
    <property type="entry name" value="Alpha-L RNA-binding motif"/>
    <property type="match status" value="1"/>
</dbReference>
<dbReference type="InterPro" id="IPR022801">
    <property type="entry name" value="Ribosomal_uS4"/>
</dbReference>
<comment type="subunit">
    <text evidence="7">Part of the 30S ribosomal subunit. Contacts protein S5. The interaction surface between S4 and S5 is involved in control of translational fidelity.</text>
</comment>
<evidence type="ECO:0000256" key="3">
    <source>
        <dbReference type="ARBA" id="ARBA00022884"/>
    </source>
</evidence>
<dbReference type="Gene3D" id="3.10.290.10">
    <property type="entry name" value="RNA-binding S4 domain"/>
    <property type="match status" value="1"/>
</dbReference>
<dbReference type="PANTHER" id="PTHR11831">
    <property type="entry name" value="30S 40S RIBOSOMAL PROTEIN"/>
    <property type="match status" value="1"/>
</dbReference>
<feature type="domain" description="Small ribosomal subunit protein uS4 N-terminal" evidence="10">
    <location>
        <begin position="3"/>
        <end position="93"/>
    </location>
</feature>
<dbReference type="InterPro" id="IPR001912">
    <property type="entry name" value="Ribosomal_uS4_N"/>
</dbReference>
<keyword evidence="5 7" id="KW-0687">Ribonucleoprotein</keyword>
<dbReference type="NCBIfam" id="NF003717">
    <property type="entry name" value="PRK05327.1"/>
    <property type="match status" value="1"/>
</dbReference>
<evidence type="ECO:0000256" key="1">
    <source>
        <dbReference type="ARBA" id="ARBA00007465"/>
    </source>
</evidence>
<comment type="function">
    <text evidence="7">With S5 and S12 plays an important role in translational accuracy.</text>
</comment>
<dbReference type="NCBIfam" id="TIGR01017">
    <property type="entry name" value="rpsD_bact"/>
    <property type="match status" value="1"/>
</dbReference>
<dbReference type="InterPro" id="IPR036986">
    <property type="entry name" value="S4_RNA-bd_sf"/>
</dbReference>
<evidence type="ECO:0000256" key="5">
    <source>
        <dbReference type="ARBA" id="ARBA00023274"/>
    </source>
</evidence>
<dbReference type="Proteomes" id="UP000034235">
    <property type="component" value="Unassembled WGS sequence"/>
</dbReference>
<comment type="function">
    <text evidence="7">One of the primary rRNA binding proteins, it binds directly to 16S rRNA where it nucleates assembly of the body of the 30S subunit.</text>
</comment>
<dbReference type="EMBL" id="LBUP01000001">
    <property type="protein sequence ID" value="KKQ67410.1"/>
    <property type="molecule type" value="Genomic_DNA"/>
</dbReference>
<evidence type="ECO:0000256" key="4">
    <source>
        <dbReference type="ARBA" id="ARBA00022980"/>
    </source>
</evidence>
<dbReference type="AlphaFoldDB" id="A0A0G0JWB1"/>
<accession>A0A0G0JWB1</accession>
<dbReference type="SMART" id="SM00363">
    <property type="entry name" value="S4"/>
    <property type="match status" value="1"/>
</dbReference>
<dbReference type="Pfam" id="PF00163">
    <property type="entry name" value="Ribosomal_S4"/>
    <property type="match status" value="1"/>
</dbReference>
<sequence length="200" mass="23053">MGRYTGPKRRLSRREGVALFDKDIKFVERKGAVPPGVRGTRFKRRVSEFGVQLREKQKAKRLFGLFEKQFSRIYKEAAKTKGATGQTMLELLESRLDNIVYRLGFVSSRMEARQIVTHGHVTVDGKKVRIPSLRVKPEMVVAISPDFVDNTQVKKNLSLSRELPGWLEKKATVGKMLRLPSREEMEKAINEQLIVEYYSR</sequence>
<dbReference type="GO" id="GO:0042274">
    <property type="term" value="P:ribosomal small subunit biogenesis"/>
    <property type="evidence" value="ECO:0007669"/>
    <property type="project" value="TreeGrafter"/>
</dbReference>
<dbReference type="GO" id="GO:0019843">
    <property type="term" value="F:rRNA binding"/>
    <property type="evidence" value="ECO:0007669"/>
    <property type="project" value="UniProtKB-UniRule"/>
</dbReference>
<keyword evidence="4 7" id="KW-0689">Ribosomal protein</keyword>
<dbReference type="PANTHER" id="PTHR11831:SF4">
    <property type="entry name" value="SMALL RIBOSOMAL SUBUNIT PROTEIN US4M"/>
    <property type="match status" value="1"/>
</dbReference>
<gene>
    <name evidence="7" type="primary">rpsD</name>
    <name evidence="11" type="ORF">US86_C0001G0337</name>
</gene>
<evidence type="ECO:0000259" key="9">
    <source>
        <dbReference type="SMART" id="SM00363"/>
    </source>
</evidence>
<evidence type="ECO:0000256" key="7">
    <source>
        <dbReference type="HAMAP-Rule" id="MF_01306"/>
    </source>
</evidence>
<dbReference type="InterPro" id="IPR005709">
    <property type="entry name" value="Ribosomal_uS4_bac-type"/>
</dbReference>
<dbReference type="FunFam" id="3.10.290.10:FF:000001">
    <property type="entry name" value="30S ribosomal protein S4"/>
    <property type="match status" value="1"/>
</dbReference>
<protein>
    <recommendedName>
        <fullName evidence="6 7">Small ribosomal subunit protein uS4</fullName>
    </recommendedName>
</protein>
<dbReference type="PROSITE" id="PS00632">
    <property type="entry name" value="RIBOSOMAL_S4"/>
    <property type="match status" value="1"/>
</dbReference>
<organism evidence="11 12">
    <name type="scientific">Candidatus Daviesbacteria bacterium GW2011_GWA2_38_24</name>
    <dbReference type="NCBI Taxonomy" id="1618422"/>
    <lineage>
        <taxon>Bacteria</taxon>
        <taxon>Candidatus Daviesiibacteriota</taxon>
    </lineage>
</organism>
<dbReference type="Gene3D" id="1.10.1050.10">
    <property type="entry name" value="Ribosomal Protein S4 Delta 41, Chain A, domain 1"/>
    <property type="match status" value="1"/>
</dbReference>
<dbReference type="PATRIC" id="fig|1618422.5.peg.341"/>
<comment type="caution">
    <text evidence="11">The sequence shown here is derived from an EMBL/GenBank/DDBJ whole genome shotgun (WGS) entry which is preliminary data.</text>
</comment>
<dbReference type="Pfam" id="PF01479">
    <property type="entry name" value="S4"/>
    <property type="match status" value="1"/>
</dbReference>
<evidence type="ECO:0000256" key="2">
    <source>
        <dbReference type="ARBA" id="ARBA00022730"/>
    </source>
</evidence>
<proteinExistence type="inferred from homology"/>
<dbReference type="GO" id="GO:0003735">
    <property type="term" value="F:structural constituent of ribosome"/>
    <property type="evidence" value="ECO:0007669"/>
    <property type="project" value="InterPro"/>
</dbReference>
<name>A0A0G0JWB1_9BACT</name>
<dbReference type="CDD" id="cd00165">
    <property type="entry name" value="S4"/>
    <property type="match status" value="1"/>
</dbReference>
<dbReference type="InterPro" id="IPR002942">
    <property type="entry name" value="S4_RNA-bd"/>
</dbReference>
<dbReference type="PROSITE" id="PS50889">
    <property type="entry name" value="S4"/>
    <property type="match status" value="1"/>
</dbReference>
<evidence type="ECO:0000256" key="8">
    <source>
        <dbReference type="RuleBase" id="RU003699"/>
    </source>
</evidence>
<reference evidence="11 12" key="1">
    <citation type="journal article" date="2015" name="Nature">
        <title>rRNA introns, odd ribosomes, and small enigmatic genomes across a large radiation of phyla.</title>
        <authorList>
            <person name="Brown C.T."/>
            <person name="Hug L.A."/>
            <person name="Thomas B.C."/>
            <person name="Sharon I."/>
            <person name="Castelle C.J."/>
            <person name="Singh A."/>
            <person name="Wilkins M.J."/>
            <person name="Williams K.H."/>
            <person name="Banfield J.F."/>
        </authorList>
    </citation>
    <scope>NUCLEOTIDE SEQUENCE [LARGE SCALE GENOMIC DNA]</scope>
</reference>
<dbReference type="GO" id="GO:0015935">
    <property type="term" value="C:small ribosomal subunit"/>
    <property type="evidence" value="ECO:0007669"/>
    <property type="project" value="InterPro"/>
</dbReference>
<dbReference type="HAMAP" id="MF_01306_B">
    <property type="entry name" value="Ribosomal_uS4_B"/>
    <property type="match status" value="1"/>
</dbReference>
<evidence type="ECO:0000313" key="11">
    <source>
        <dbReference type="EMBL" id="KKQ67410.1"/>
    </source>
</evidence>
<evidence type="ECO:0000259" key="10">
    <source>
        <dbReference type="SMART" id="SM01390"/>
    </source>
</evidence>